<evidence type="ECO:0008006" key="4">
    <source>
        <dbReference type="Google" id="ProtNLM"/>
    </source>
</evidence>
<organism evidence="2 3">
    <name type="scientific">Bosea minatitlanensis</name>
    <dbReference type="NCBI Taxonomy" id="128782"/>
    <lineage>
        <taxon>Bacteria</taxon>
        <taxon>Pseudomonadati</taxon>
        <taxon>Pseudomonadota</taxon>
        <taxon>Alphaproteobacteria</taxon>
        <taxon>Hyphomicrobiales</taxon>
        <taxon>Boseaceae</taxon>
        <taxon>Bosea</taxon>
    </lineage>
</organism>
<comment type="caution">
    <text evidence="2">The sequence shown here is derived from an EMBL/GenBank/DDBJ whole genome shotgun (WGS) entry which is preliminary data.</text>
</comment>
<dbReference type="RefSeq" id="WP_158446838.1">
    <property type="nucleotide sequence ID" value="NZ_JAOAOS010000004.1"/>
</dbReference>
<gene>
    <name evidence="2" type="ORF">ACFPK2_12180</name>
</gene>
<evidence type="ECO:0000256" key="1">
    <source>
        <dbReference type="SAM" id="MobiDB-lite"/>
    </source>
</evidence>
<sequence>MTATPNPAKESLRKEQKQQREAARKRDGDDALDEALKETFPASDPVATQTPIKPGGRKKG</sequence>
<evidence type="ECO:0000313" key="2">
    <source>
        <dbReference type="EMBL" id="MFC5293746.1"/>
    </source>
</evidence>
<dbReference type="Proteomes" id="UP001595976">
    <property type="component" value="Unassembled WGS sequence"/>
</dbReference>
<feature type="compositionally biased region" description="Basic and acidic residues" evidence="1">
    <location>
        <begin position="10"/>
        <end position="37"/>
    </location>
</feature>
<proteinExistence type="predicted"/>
<reference evidence="3" key="1">
    <citation type="journal article" date="2019" name="Int. J. Syst. Evol. Microbiol.">
        <title>The Global Catalogue of Microorganisms (GCM) 10K type strain sequencing project: providing services to taxonomists for standard genome sequencing and annotation.</title>
        <authorList>
            <consortium name="The Broad Institute Genomics Platform"/>
            <consortium name="The Broad Institute Genome Sequencing Center for Infectious Disease"/>
            <person name="Wu L."/>
            <person name="Ma J."/>
        </authorList>
    </citation>
    <scope>NUCLEOTIDE SEQUENCE [LARGE SCALE GENOMIC DNA]</scope>
    <source>
        <strain evidence="3">CGMCC 1.15643</strain>
    </source>
</reference>
<protein>
    <recommendedName>
        <fullName evidence="4">Transcriptional regulator</fullName>
    </recommendedName>
</protein>
<dbReference type="EMBL" id="JBHSLI010000004">
    <property type="protein sequence ID" value="MFC5293746.1"/>
    <property type="molecule type" value="Genomic_DNA"/>
</dbReference>
<accession>A0ABW0F5D2</accession>
<evidence type="ECO:0000313" key="3">
    <source>
        <dbReference type="Proteomes" id="UP001595976"/>
    </source>
</evidence>
<name>A0ABW0F5D2_9HYPH</name>
<keyword evidence="3" id="KW-1185">Reference proteome</keyword>
<feature type="region of interest" description="Disordered" evidence="1">
    <location>
        <begin position="1"/>
        <end position="60"/>
    </location>
</feature>